<feature type="transmembrane region" description="Helical" evidence="6">
    <location>
        <begin position="153"/>
        <end position="171"/>
    </location>
</feature>
<protein>
    <recommendedName>
        <fullName evidence="9">Transmembrane protein</fullName>
    </recommendedName>
</protein>
<evidence type="ECO:0000256" key="1">
    <source>
        <dbReference type="ARBA" id="ARBA00004141"/>
    </source>
</evidence>
<dbReference type="PaxDb" id="2903-EOD41359"/>
<dbReference type="GO" id="GO:0035869">
    <property type="term" value="C:ciliary transition zone"/>
    <property type="evidence" value="ECO:0007669"/>
    <property type="project" value="TreeGrafter"/>
</dbReference>
<reference evidence="7" key="2">
    <citation type="submission" date="2024-10" db="UniProtKB">
        <authorList>
            <consortium name="EnsemblProtists"/>
        </authorList>
    </citation>
    <scope>IDENTIFICATION</scope>
</reference>
<organism evidence="7 8">
    <name type="scientific">Emiliania huxleyi (strain CCMP1516)</name>
    <dbReference type="NCBI Taxonomy" id="280463"/>
    <lineage>
        <taxon>Eukaryota</taxon>
        <taxon>Haptista</taxon>
        <taxon>Haptophyta</taxon>
        <taxon>Prymnesiophyceae</taxon>
        <taxon>Isochrysidales</taxon>
        <taxon>Noelaerhabdaceae</taxon>
        <taxon>Emiliania</taxon>
    </lineage>
</organism>
<dbReference type="Proteomes" id="UP000013827">
    <property type="component" value="Unassembled WGS sequence"/>
</dbReference>
<keyword evidence="4 6" id="KW-0472">Membrane</keyword>
<dbReference type="InterPro" id="IPR019184">
    <property type="entry name" value="Uncharacterised_TM-17"/>
</dbReference>
<dbReference type="AlphaFoldDB" id="A0A0D3L024"/>
<dbReference type="EnsemblProtists" id="EOD41359">
    <property type="protein sequence ID" value="EOD41359"/>
    <property type="gene ID" value="EMIHUDRAFT_199690"/>
</dbReference>
<reference evidence="8" key="1">
    <citation type="journal article" date="2013" name="Nature">
        <title>Pan genome of the phytoplankton Emiliania underpins its global distribution.</title>
        <authorList>
            <person name="Read B.A."/>
            <person name="Kegel J."/>
            <person name="Klute M.J."/>
            <person name="Kuo A."/>
            <person name="Lefebvre S.C."/>
            <person name="Maumus F."/>
            <person name="Mayer C."/>
            <person name="Miller J."/>
            <person name="Monier A."/>
            <person name="Salamov A."/>
            <person name="Young J."/>
            <person name="Aguilar M."/>
            <person name="Claverie J.M."/>
            <person name="Frickenhaus S."/>
            <person name="Gonzalez K."/>
            <person name="Herman E.K."/>
            <person name="Lin Y.C."/>
            <person name="Napier J."/>
            <person name="Ogata H."/>
            <person name="Sarno A.F."/>
            <person name="Shmutz J."/>
            <person name="Schroeder D."/>
            <person name="de Vargas C."/>
            <person name="Verret F."/>
            <person name="von Dassow P."/>
            <person name="Valentin K."/>
            <person name="Van de Peer Y."/>
            <person name="Wheeler G."/>
            <person name="Dacks J.B."/>
            <person name="Delwiche C.F."/>
            <person name="Dyhrman S.T."/>
            <person name="Glockner G."/>
            <person name="John U."/>
            <person name="Richards T."/>
            <person name="Worden A.Z."/>
            <person name="Zhang X."/>
            <person name="Grigoriev I.V."/>
            <person name="Allen A.E."/>
            <person name="Bidle K."/>
            <person name="Borodovsky M."/>
            <person name="Bowler C."/>
            <person name="Brownlee C."/>
            <person name="Cock J.M."/>
            <person name="Elias M."/>
            <person name="Gladyshev V.N."/>
            <person name="Groth M."/>
            <person name="Guda C."/>
            <person name="Hadaegh A."/>
            <person name="Iglesias-Rodriguez M.D."/>
            <person name="Jenkins J."/>
            <person name="Jones B.M."/>
            <person name="Lawson T."/>
            <person name="Leese F."/>
            <person name="Lindquist E."/>
            <person name="Lobanov A."/>
            <person name="Lomsadze A."/>
            <person name="Malik S.B."/>
            <person name="Marsh M.E."/>
            <person name="Mackinder L."/>
            <person name="Mock T."/>
            <person name="Mueller-Roeber B."/>
            <person name="Pagarete A."/>
            <person name="Parker M."/>
            <person name="Probert I."/>
            <person name="Quesneville H."/>
            <person name="Raines C."/>
            <person name="Rensing S.A."/>
            <person name="Riano-Pachon D.M."/>
            <person name="Richier S."/>
            <person name="Rokitta S."/>
            <person name="Shiraiwa Y."/>
            <person name="Soanes D.M."/>
            <person name="van der Giezen M."/>
            <person name="Wahlund T.M."/>
            <person name="Williams B."/>
            <person name="Wilson W."/>
            <person name="Wolfe G."/>
            <person name="Wurch L.L."/>
        </authorList>
    </citation>
    <scope>NUCLEOTIDE SEQUENCE</scope>
</reference>
<evidence type="ECO:0000313" key="8">
    <source>
        <dbReference type="Proteomes" id="UP000013827"/>
    </source>
</evidence>
<name>A0A0D3L024_EMIH1</name>
<dbReference type="KEGG" id="ehx:EMIHUDRAFT_199690"/>
<comment type="subcellular location">
    <subcellularLocation>
        <location evidence="1">Membrane</location>
        <topology evidence="1">Multi-pass membrane protein</topology>
    </subcellularLocation>
</comment>
<feature type="transmembrane region" description="Helical" evidence="6">
    <location>
        <begin position="191"/>
        <end position="212"/>
    </location>
</feature>
<evidence type="ECO:0000256" key="4">
    <source>
        <dbReference type="ARBA" id="ARBA00023136"/>
    </source>
</evidence>
<evidence type="ECO:0000256" key="2">
    <source>
        <dbReference type="ARBA" id="ARBA00022692"/>
    </source>
</evidence>
<dbReference type="GO" id="GO:0016020">
    <property type="term" value="C:membrane"/>
    <property type="evidence" value="ECO:0007669"/>
    <property type="project" value="UniProtKB-SubCell"/>
</dbReference>
<evidence type="ECO:0000256" key="6">
    <source>
        <dbReference type="SAM" id="Phobius"/>
    </source>
</evidence>
<dbReference type="GO" id="GO:1905515">
    <property type="term" value="P:non-motile cilium assembly"/>
    <property type="evidence" value="ECO:0007669"/>
    <property type="project" value="TreeGrafter"/>
</dbReference>
<evidence type="ECO:0000256" key="3">
    <source>
        <dbReference type="ARBA" id="ARBA00022989"/>
    </source>
</evidence>
<dbReference type="Pfam" id="PF09799">
    <property type="entry name" value="Transmemb_17"/>
    <property type="match status" value="1"/>
</dbReference>
<evidence type="ECO:0000256" key="5">
    <source>
        <dbReference type="SAM" id="MobiDB-lite"/>
    </source>
</evidence>
<keyword evidence="3 6" id="KW-1133">Transmembrane helix</keyword>
<dbReference type="RefSeq" id="XP_005793788.1">
    <property type="nucleotide sequence ID" value="XM_005793731.1"/>
</dbReference>
<feature type="region of interest" description="Disordered" evidence="5">
    <location>
        <begin position="1"/>
        <end position="41"/>
    </location>
</feature>
<feature type="transmembrane region" description="Helical" evidence="6">
    <location>
        <begin position="121"/>
        <end position="141"/>
    </location>
</feature>
<dbReference type="PANTHER" id="PTHR13531">
    <property type="entry name" value="GEO07735P1-RELATED-RELATED"/>
    <property type="match status" value="1"/>
</dbReference>
<evidence type="ECO:0000313" key="7">
    <source>
        <dbReference type="EnsemblProtists" id="EOD41359"/>
    </source>
</evidence>
<dbReference type="GeneID" id="17286629"/>
<dbReference type="HOGENOM" id="CLU_1206692_0_0_1"/>
<sequence length="230" mass="25460">MSARRRQRAEEAEATPLAPEADDTLPAAAPPETSDAQRLSPAAAEHLFPERRPPTAFERLFAAVNGAVRPQPPKARHEIASSTLLQQLVCANSVLSALWAAGWICLFLWKASVWEPPLHVVILSPTLYIAWAVFEPIRLTLGCLGNLHERIELLGPFMFSTLAVAVIHVYFLTAQHYLGWITLQVEYPMSALLLCIYVAELVVGWPTARLFILKAEANFQLVSAGDLDER</sequence>
<evidence type="ECO:0008006" key="9">
    <source>
        <dbReference type="Google" id="ProtNLM"/>
    </source>
</evidence>
<proteinExistence type="predicted"/>
<dbReference type="OMA" id="ITACIMA"/>
<keyword evidence="2 6" id="KW-0812">Transmembrane</keyword>
<feature type="transmembrane region" description="Helical" evidence="6">
    <location>
        <begin position="84"/>
        <end position="109"/>
    </location>
</feature>
<dbReference type="PANTHER" id="PTHR13531:SF6">
    <property type="entry name" value="TMEM (HUMAN TRANSMEMBRANE PROTEIN) HOMOLOG"/>
    <property type="match status" value="1"/>
</dbReference>
<keyword evidence="8" id="KW-1185">Reference proteome</keyword>
<accession>A0A0D3L024</accession>